<feature type="region of interest" description="Disordered" evidence="1">
    <location>
        <begin position="1975"/>
        <end position="2004"/>
    </location>
</feature>
<evidence type="ECO:0000313" key="3">
    <source>
        <dbReference type="EMBL" id="KNE57434.1"/>
    </source>
</evidence>
<feature type="region of interest" description="Disordered" evidence="1">
    <location>
        <begin position="73"/>
        <end position="95"/>
    </location>
</feature>
<feature type="compositionally biased region" description="Acidic residues" evidence="1">
    <location>
        <begin position="1411"/>
        <end position="1424"/>
    </location>
</feature>
<dbReference type="SMART" id="SM00222">
    <property type="entry name" value="Sec7"/>
    <property type="match status" value="1"/>
</dbReference>
<feature type="compositionally biased region" description="Polar residues" evidence="1">
    <location>
        <begin position="1429"/>
        <end position="1442"/>
    </location>
</feature>
<feature type="compositionally biased region" description="Pro residues" evidence="1">
    <location>
        <begin position="2383"/>
        <end position="2396"/>
    </location>
</feature>
<organism evidence="3 4">
    <name type="scientific">Allomyces macrogynus (strain ATCC 38327)</name>
    <name type="common">Allomyces javanicus var. macrogynus</name>
    <dbReference type="NCBI Taxonomy" id="578462"/>
    <lineage>
        <taxon>Eukaryota</taxon>
        <taxon>Fungi</taxon>
        <taxon>Fungi incertae sedis</taxon>
        <taxon>Blastocladiomycota</taxon>
        <taxon>Blastocladiomycetes</taxon>
        <taxon>Blastocladiales</taxon>
        <taxon>Blastocladiaceae</taxon>
        <taxon>Allomyces</taxon>
    </lineage>
</organism>
<evidence type="ECO:0000259" key="2">
    <source>
        <dbReference type="PROSITE" id="PS50190"/>
    </source>
</evidence>
<dbReference type="PROSITE" id="PS50190">
    <property type="entry name" value="SEC7"/>
    <property type="match status" value="1"/>
</dbReference>
<feature type="compositionally biased region" description="Low complexity" evidence="1">
    <location>
        <begin position="583"/>
        <end position="592"/>
    </location>
</feature>
<feature type="region of interest" description="Disordered" evidence="1">
    <location>
        <begin position="1479"/>
        <end position="1559"/>
    </location>
</feature>
<name>A0A0L0S4X3_ALLM3</name>
<dbReference type="EMBL" id="GG745331">
    <property type="protein sequence ID" value="KNE57434.1"/>
    <property type="molecule type" value="Genomic_DNA"/>
</dbReference>
<evidence type="ECO:0000256" key="1">
    <source>
        <dbReference type="SAM" id="MobiDB-lite"/>
    </source>
</evidence>
<feature type="region of interest" description="Disordered" evidence="1">
    <location>
        <begin position="1578"/>
        <end position="1602"/>
    </location>
</feature>
<feature type="compositionally biased region" description="Low complexity" evidence="1">
    <location>
        <begin position="1293"/>
        <end position="1314"/>
    </location>
</feature>
<dbReference type="InterPro" id="IPR035999">
    <property type="entry name" value="Sec7_dom_sf"/>
</dbReference>
<feature type="region of interest" description="Disordered" evidence="1">
    <location>
        <begin position="571"/>
        <end position="657"/>
    </location>
</feature>
<protein>
    <recommendedName>
        <fullName evidence="2">SEC7 domain-containing protein</fullName>
    </recommendedName>
</protein>
<feature type="compositionally biased region" description="Basic and acidic residues" evidence="1">
    <location>
        <begin position="1093"/>
        <end position="1104"/>
    </location>
</feature>
<feature type="region of interest" description="Disordered" evidence="1">
    <location>
        <begin position="1406"/>
        <end position="1464"/>
    </location>
</feature>
<feature type="region of interest" description="Disordered" evidence="1">
    <location>
        <begin position="1623"/>
        <end position="1646"/>
    </location>
</feature>
<feature type="compositionally biased region" description="Low complexity" evidence="1">
    <location>
        <begin position="599"/>
        <end position="611"/>
    </location>
</feature>
<dbReference type="Gene3D" id="1.10.220.20">
    <property type="match status" value="1"/>
</dbReference>
<feature type="compositionally biased region" description="Basic residues" evidence="1">
    <location>
        <begin position="1951"/>
        <end position="1960"/>
    </location>
</feature>
<feature type="compositionally biased region" description="Low complexity" evidence="1">
    <location>
        <begin position="1926"/>
        <end position="1949"/>
    </location>
</feature>
<dbReference type="InterPro" id="IPR023394">
    <property type="entry name" value="Sec7_C_sf"/>
</dbReference>
<feature type="region of interest" description="Disordered" evidence="1">
    <location>
        <begin position="798"/>
        <end position="843"/>
    </location>
</feature>
<dbReference type="OrthoDB" id="430364at2759"/>
<feature type="region of interest" description="Disordered" evidence="1">
    <location>
        <begin position="386"/>
        <end position="409"/>
    </location>
</feature>
<feature type="region of interest" description="Disordered" evidence="1">
    <location>
        <begin position="1121"/>
        <end position="1163"/>
    </location>
</feature>
<gene>
    <name evidence="3" type="ORF">AMAG_18049</name>
</gene>
<dbReference type="PANTHER" id="PTHR10663:SF376">
    <property type="entry name" value="PH AND SEC7 DOMAIN-CONTAINING PROTEIN"/>
    <property type="match status" value="1"/>
</dbReference>
<dbReference type="GO" id="GO:0005085">
    <property type="term" value="F:guanyl-nucleotide exchange factor activity"/>
    <property type="evidence" value="ECO:0007669"/>
    <property type="project" value="InterPro"/>
</dbReference>
<feature type="region of interest" description="Disordered" evidence="1">
    <location>
        <begin position="2357"/>
        <end position="2402"/>
    </location>
</feature>
<dbReference type="SUPFAM" id="SSF48425">
    <property type="entry name" value="Sec7 domain"/>
    <property type="match status" value="2"/>
</dbReference>
<dbReference type="GO" id="GO:0032012">
    <property type="term" value="P:regulation of ARF protein signal transduction"/>
    <property type="evidence" value="ECO:0007669"/>
    <property type="project" value="InterPro"/>
</dbReference>
<dbReference type="Pfam" id="PF01369">
    <property type="entry name" value="Sec7"/>
    <property type="match status" value="1"/>
</dbReference>
<feature type="compositionally biased region" description="Low complexity" evidence="1">
    <location>
        <begin position="1132"/>
        <end position="1152"/>
    </location>
</feature>
<feature type="compositionally biased region" description="Pro residues" evidence="1">
    <location>
        <begin position="126"/>
        <end position="167"/>
    </location>
</feature>
<feature type="compositionally biased region" description="Acidic residues" evidence="1">
    <location>
        <begin position="798"/>
        <end position="824"/>
    </location>
</feature>
<feature type="compositionally biased region" description="Pro residues" evidence="1">
    <location>
        <begin position="1236"/>
        <end position="1246"/>
    </location>
</feature>
<reference evidence="4" key="2">
    <citation type="submission" date="2009-11" db="EMBL/GenBank/DDBJ databases">
        <title>The Genome Sequence of Allomyces macrogynus strain ATCC 38327.</title>
        <authorList>
            <consortium name="The Broad Institute Genome Sequencing Platform"/>
            <person name="Russ C."/>
            <person name="Cuomo C."/>
            <person name="Shea T."/>
            <person name="Young S.K."/>
            <person name="Zeng Q."/>
            <person name="Koehrsen M."/>
            <person name="Haas B."/>
            <person name="Borodovsky M."/>
            <person name="Guigo R."/>
            <person name="Alvarado L."/>
            <person name="Berlin A."/>
            <person name="Borenstein D."/>
            <person name="Chen Z."/>
            <person name="Engels R."/>
            <person name="Freedman E."/>
            <person name="Gellesch M."/>
            <person name="Goldberg J."/>
            <person name="Griggs A."/>
            <person name="Gujja S."/>
            <person name="Heiman D."/>
            <person name="Hepburn T."/>
            <person name="Howarth C."/>
            <person name="Jen D."/>
            <person name="Larson L."/>
            <person name="Lewis B."/>
            <person name="Mehta T."/>
            <person name="Park D."/>
            <person name="Pearson M."/>
            <person name="Roberts A."/>
            <person name="Saif S."/>
            <person name="Shenoy N."/>
            <person name="Sisk P."/>
            <person name="Stolte C."/>
            <person name="Sykes S."/>
            <person name="Walk T."/>
            <person name="White J."/>
            <person name="Yandava C."/>
            <person name="Burger G."/>
            <person name="Gray M.W."/>
            <person name="Holland P.W.H."/>
            <person name="King N."/>
            <person name="Lang F.B.F."/>
            <person name="Roger A.J."/>
            <person name="Ruiz-Trillo I."/>
            <person name="Lander E."/>
            <person name="Nusbaum C."/>
        </authorList>
    </citation>
    <scope>NUCLEOTIDE SEQUENCE [LARGE SCALE GENOMIC DNA]</scope>
    <source>
        <strain evidence="4">ATCC 38327</strain>
    </source>
</reference>
<feature type="compositionally biased region" description="Low complexity" evidence="1">
    <location>
        <begin position="1247"/>
        <end position="1256"/>
    </location>
</feature>
<feature type="region of interest" description="Disordered" evidence="1">
    <location>
        <begin position="118"/>
        <end position="233"/>
    </location>
</feature>
<feature type="region of interest" description="Disordered" evidence="1">
    <location>
        <begin position="1913"/>
        <end position="1960"/>
    </location>
</feature>
<dbReference type="STRING" id="578462.A0A0L0S4X3"/>
<dbReference type="Gene3D" id="1.10.1000.11">
    <property type="entry name" value="Arf Nucleotide-binding Site Opener,domain 2"/>
    <property type="match status" value="1"/>
</dbReference>
<dbReference type="InterPro" id="IPR000904">
    <property type="entry name" value="Sec7_dom"/>
</dbReference>
<feature type="region of interest" description="Disordered" evidence="1">
    <location>
        <begin position="1019"/>
        <end position="1107"/>
    </location>
</feature>
<feature type="region of interest" description="Disordered" evidence="1">
    <location>
        <begin position="1329"/>
        <end position="1360"/>
    </location>
</feature>
<proteinExistence type="predicted"/>
<sequence length="2420" mass="251260">MSASSSDADAFYEHYLDRLLKVIVDDLVLAAIAPDEPRPLPVVPPLAVPDTVEPDATANPLVIQTWAERDDAAAAAAEADERASTRASCSAPCSPVDAVTPGVGVESVREEVDAGLDNGITISLPPALPPSPPRTASPPSGPLLPPPTDPSAAPPPLLTLLLPPPPSAFLSVSPTPSLAPSSPRAADNAPLTPPKLNSRRLDAVDPAARLYPDDDGGDGNSSNTTSPETGAAPRLLRGDTAAAALWPRPPPAHRNSLSAVHQLFAVPLPASPAVSDAGSDLPPWLLRQDDASVTPPSPSPRVVLPDPVSVADSPVIAALDGALPPALSLDDDDVSSDVEMDVDDADMLLTAHPTTVLPGTDAAASLSASPDQIEPADLDATILVPTDDAGGSTPNRDPGEPTTDTTLGGKNNCDHGIDHGNDAVLHEMVVPDTASVVDETEEPLEFSCQDVTIEDEPIDPSDSALRAMESTSLDDGAAPVGGETCIAVLDSDVTAPEDSPPLATDASDVSDGVAMVHDDDNDDATRSVVGAGVESVPADEAPLPADETEAVVDMDLGPVLVDAVSAEADVHPAPLPAGNDLVPAPTAETAATDESRGSADLADAPAPVAPAADDDGEPTLLDTTDADESANVPASVATDKDLDTPDARDEDGGREPADVAVEAASDGEIDTGEPASVVDADTQAETAPCALAAELDGAVATDARVGIDAPVEQDAPVDASADDDEKSDTDVSAILRVAGRSLSPSHADVRALATPVESPVPRPAPRCENATAPEVVELGAEDVAPALDDDGHVTVAEAEADADQPETVAEAEADADQPESDFAVDDGPVTIPAEGKDEDVAGLEDDGARDNVLQSLYPVIVRPTAVNGTSAAAVRPSLDGPLPPAPASASNGAGSRVAAMCGPPLSRPLLHRNASSASSLAAAAAVADPFLIAYLKSVYSHISHHPLTANDDDDFFRIYKYFQEQDAVLDNALAELVKSGPPPAPTPKDLRAPRPLLRVADDDAASSFYDPYGTGTGESVVSLTPHATHPPAPSAIAKPLPETPTASGIPARTGTPQPSGIPPPITSVSRTLPRGTGPPVAAVALPRTRSTNARRDHTHTPHNDDEIDPDFVVVLHQDHRPRDSVTLSQPSATPCPTTRAALATPTPSTAAVPIPPSPRTRDPSAGAPIYASFTNESDVSLGTSPPAALGAAAARSSYIARLSVTAPPVPPLASPSLTVPTVAPIPVKPVSSSVRAPPPPPLPRSTPSPLTSAASAGTARSPAFRENPESIEELMRELARAESRRPSLATGGAVSPPLSVSARSSRAASPAPGGAVDSLALALALSSSTGGLHGPRAASPHSVRSLDARTRSPVRTSLDEVSAPRLRRAGNAIPPAAAAKVRADLAAEELPVRPTSPLVHVVATAPLLSPVDEEEEEEEEDEEDASRAPGTSTATSSVRASGSGNGVRPVSVGSASASLGERHGTSSIYQLQEFLDAISDTSSRSEDGDEDEDGTTHRSRTRSKSERSDRSLRGLPRVLSLSAPSRASELGSTRVLPPPPPLPAVNRPMSPPQPRGAAPYFSAAASMSTPVLATPTRTAFEVGPPRTPPKVGADDEEEAGHDADGAELRRMQSALWATVTAPPAASSPALGSHHHGGFRPPHLEPPAVTRLRRVPSNASTSSALSDRELATVVVRSRLLTQTDGDLSRLLDANRRGDEAALHRASSQVSLRPVDHTMSRPRLPANVDEERRVAYEHARDLVQAKKTFNVSVGHGIKALIAAHILDDPDAPPPDTPPGTKPSLEAMARHRDACARRLAEFLFTEPGLSKVNIGRLLGQANLFSRLVMRDYLRHFKLDGLPLENSLRMVSLRFRLPAEANSIYRILEDLAAHWWDQNRDRIQASMAQHDRVREARRPSAGSTVLLMTARGASEGGDRLGAGLPPLPLVPSGRPSYAAANHSSSSSSAGSASQHHPHWPLWRKRPSIASSKLRASIDQRVSLDNDHDDDDDRATVDMGRGPSLDDDRLEMILPPSLSRSRRPPNYVEWWWSPESAHVIATAMVQLNTDLHHPANRTKIKKRAFVQNVLQSLYPVIVRPTAVNGTSAAAVRPSLDGPLPPAPASASNGAGSRVAAMCGPPLSRPLLHRNASSASSLAAAAAVADPFLIAYLKSVYSHISHHPLTANDDDDFFRIYKYFQEQDAVLDNALAELVKSGPPPAPTPKDLRAPRPLLRVADDDAASSFYDPYGTGTGESVVSLTPHATHPPAPSAIAKPLPETPTASGIPARTGTPQPSGIPPPITSVSRTLPRGTGPPSRAGETTVAAVPPAILQRHRTLIALPRRQSSLAETAVVAAASTAIPLYQEENAVRAPTPAAATAAPVPVAAPRATPHVQVSPVRASTRMPATAPPHPPPPRPPSPGMVGFLGSKLRKMRTKLFMSSTAG</sequence>
<dbReference type="VEuPathDB" id="FungiDB:AMAG_18049"/>
<reference evidence="3 4" key="1">
    <citation type="submission" date="2009-11" db="EMBL/GenBank/DDBJ databases">
        <title>Annotation of Allomyces macrogynus ATCC 38327.</title>
        <authorList>
            <consortium name="The Broad Institute Genome Sequencing Platform"/>
            <person name="Russ C."/>
            <person name="Cuomo C."/>
            <person name="Burger G."/>
            <person name="Gray M.W."/>
            <person name="Holland P.W.H."/>
            <person name="King N."/>
            <person name="Lang F.B.F."/>
            <person name="Roger A.J."/>
            <person name="Ruiz-Trillo I."/>
            <person name="Young S.K."/>
            <person name="Zeng Q."/>
            <person name="Gargeya S."/>
            <person name="Fitzgerald M."/>
            <person name="Haas B."/>
            <person name="Abouelleil A."/>
            <person name="Alvarado L."/>
            <person name="Arachchi H.M."/>
            <person name="Berlin A."/>
            <person name="Chapman S.B."/>
            <person name="Gearin G."/>
            <person name="Goldberg J."/>
            <person name="Griggs A."/>
            <person name="Gujja S."/>
            <person name="Hansen M."/>
            <person name="Heiman D."/>
            <person name="Howarth C."/>
            <person name="Larimer J."/>
            <person name="Lui A."/>
            <person name="MacDonald P.J.P."/>
            <person name="McCowen C."/>
            <person name="Montmayeur A."/>
            <person name="Murphy C."/>
            <person name="Neiman D."/>
            <person name="Pearson M."/>
            <person name="Priest M."/>
            <person name="Roberts A."/>
            <person name="Saif S."/>
            <person name="Shea T."/>
            <person name="Sisk P."/>
            <person name="Stolte C."/>
            <person name="Sykes S."/>
            <person name="Wortman J."/>
            <person name="Nusbaum C."/>
            <person name="Birren B."/>
        </authorList>
    </citation>
    <scope>NUCLEOTIDE SEQUENCE [LARGE SCALE GENOMIC DNA]</scope>
    <source>
        <strain evidence="3 4">ATCC 38327</strain>
    </source>
</reference>
<feature type="region of interest" description="Disordered" evidence="1">
    <location>
        <begin position="2231"/>
        <end position="2299"/>
    </location>
</feature>
<evidence type="ECO:0000313" key="4">
    <source>
        <dbReference type="Proteomes" id="UP000054350"/>
    </source>
</evidence>
<feature type="region of interest" description="Disordered" evidence="1">
    <location>
        <begin position="1230"/>
        <end position="1314"/>
    </location>
</feature>
<feature type="compositionally biased region" description="Pro residues" evidence="1">
    <location>
        <begin position="1536"/>
        <end position="1554"/>
    </location>
</feature>
<feature type="compositionally biased region" description="Basic and acidic residues" evidence="1">
    <location>
        <begin position="638"/>
        <end position="657"/>
    </location>
</feature>
<dbReference type="PANTHER" id="PTHR10663">
    <property type="entry name" value="GUANYL-NUCLEOTIDE EXCHANGE FACTOR"/>
    <property type="match status" value="1"/>
</dbReference>
<dbReference type="OMA" id="YESLQIW"/>
<feature type="compositionally biased region" description="Low complexity" evidence="1">
    <location>
        <begin position="2357"/>
        <end position="2367"/>
    </location>
</feature>
<feature type="compositionally biased region" description="Basic and acidic residues" evidence="1">
    <location>
        <begin position="1273"/>
        <end position="1285"/>
    </location>
</feature>
<feature type="compositionally biased region" description="Basic and acidic residues" evidence="1">
    <location>
        <begin position="1503"/>
        <end position="1512"/>
    </location>
</feature>
<keyword evidence="4" id="KW-1185">Reference proteome</keyword>
<accession>A0A0L0S4X3</accession>
<dbReference type="Proteomes" id="UP000054350">
    <property type="component" value="Unassembled WGS sequence"/>
</dbReference>
<feature type="domain" description="SEC7" evidence="2">
    <location>
        <begin position="1729"/>
        <end position="2068"/>
    </location>
</feature>